<evidence type="ECO:0000313" key="1">
    <source>
        <dbReference type="EMBL" id="JAE07846.1"/>
    </source>
</evidence>
<protein>
    <submittedName>
        <fullName evidence="1">Uncharacterized protein</fullName>
    </submittedName>
</protein>
<accession>A0A0A9FCI0</accession>
<sequence length="20" mass="2361">MFYGTSKSPRKYWKNIALAV</sequence>
<reference evidence="1" key="2">
    <citation type="journal article" date="2015" name="Data Brief">
        <title>Shoot transcriptome of the giant reed, Arundo donax.</title>
        <authorList>
            <person name="Barrero R.A."/>
            <person name="Guerrero F.D."/>
            <person name="Moolhuijzen P."/>
            <person name="Goolsby J.A."/>
            <person name="Tidwell J."/>
            <person name="Bellgard S.E."/>
            <person name="Bellgard M.I."/>
        </authorList>
    </citation>
    <scope>NUCLEOTIDE SEQUENCE</scope>
    <source>
        <tissue evidence="1">Shoot tissue taken approximately 20 cm above the soil surface</tissue>
    </source>
</reference>
<reference evidence="1" key="1">
    <citation type="submission" date="2014-09" db="EMBL/GenBank/DDBJ databases">
        <authorList>
            <person name="Magalhaes I.L.F."/>
            <person name="Oliveira U."/>
            <person name="Santos F.R."/>
            <person name="Vidigal T.H.D.A."/>
            <person name="Brescovit A.D."/>
            <person name="Santos A.J."/>
        </authorList>
    </citation>
    <scope>NUCLEOTIDE SEQUENCE</scope>
    <source>
        <tissue evidence="1">Shoot tissue taken approximately 20 cm above the soil surface</tissue>
    </source>
</reference>
<organism evidence="1">
    <name type="scientific">Arundo donax</name>
    <name type="common">Giant reed</name>
    <name type="synonym">Donax arundinaceus</name>
    <dbReference type="NCBI Taxonomy" id="35708"/>
    <lineage>
        <taxon>Eukaryota</taxon>
        <taxon>Viridiplantae</taxon>
        <taxon>Streptophyta</taxon>
        <taxon>Embryophyta</taxon>
        <taxon>Tracheophyta</taxon>
        <taxon>Spermatophyta</taxon>
        <taxon>Magnoliopsida</taxon>
        <taxon>Liliopsida</taxon>
        <taxon>Poales</taxon>
        <taxon>Poaceae</taxon>
        <taxon>PACMAD clade</taxon>
        <taxon>Arundinoideae</taxon>
        <taxon>Arundineae</taxon>
        <taxon>Arundo</taxon>
    </lineage>
</organism>
<dbReference type="EMBL" id="GBRH01190050">
    <property type="protein sequence ID" value="JAE07846.1"/>
    <property type="molecule type" value="Transcribed_RNA"/>
</dbReference>
<dbReference type="AlphaFoldDB" id="A0A0A9FCI0"/>
<name>A0A0A9FCI0_ARUDO</name>
<proteinExistence type="predicted"/>